<dbReference type="GeneID" id="18502121"/>
<gene>
    <name evidence="1" type="ORF">Ea357_182</name>
</gene>
<protein>
    <submittedName>
        <fullName evidence="1">Uncharacterized protein</fullName>
    </submittedName>
</protein>
<organism evidence="1 2">
    <name type="scientific">Erwinia phage Ea35-70</name>
    <dbReference type="NCBI Taxonomy" id="1429768"/>
    <lineage>
        <taxon>Viruses</taxon>
        <taxon>Duplodnaviria</taxon>
        <taxon>Heunggongvirae</taxon>
        <taxon>Uroviricota</taxon>
        <taxon>Caudoviricetes</taxon>
        <taxon>Chimalliviridae</taxon>
        <taxon>Agricanvirus</taxon>
        <taxon>Agricanvirus Ea3570</taxon>
    </lineage>
</organism>
<keyword evidence="2" id="KW-1185">Reference proteome</keyword>
<dbReference type="EMBL" id="KF806589">
    <property type="protein sequence ID" value="AHI60334.1"/>
    <property type="molecule type" value="Genomic_DNA"/>
</dbReference>
<dbReference type="Proteomes" id="UP000019306">
    <property type="component" value="Segment"/>
</dbReference>
<dbReference type="KEGG" id="vg:18502121"/>
<evidence type="ECO:0000313" key="2">
    <source>
        <dbReference type="Proteomes" id="UP000019306"/>
    </source>
</evidence>
<dbReference type="RefSeq" id="YP_009004976.1">
    <property type="nucleotide sequence ID" value="NC_023557.1"/>
</dbReference>
<reference evidence="1 2" key="1">
    <citation type="submission" date="2013-11" db="EMBL/GenBank/DDBJ databases">
        <title>Characterization of two new Erwinia spp. phages.</title>
        <authorList>
            <person name="Yagubi A.I."/>
            <person name="Kropinski A.M."/>
            <person name="Castle A.J."/>
            <person name="Svircev A.M."/>
        </authorList>
    </citation>
    <scope>NUCLEOTIDE SEQUENCE [LARGE SCALE GENOMIC DNA]</scope>
</reference>
<accession>W6B1N2</accession>
<evidence type="ECO:0000313" key="1">
    <source>
        <dbReference type="EMBL" id="AHI60334.1"/>
    </source>
</evidence>
<sequence length="101" mass="11350">MVDPKELEVLMGLIRQLEHSPLPQNPSNILQEGMSELGDRIINKIRRHVTGPYGYTNADFVSVMQAHGYSVLPLLQDLVCPTLYGLPTTKGMIQVKPMHMH</sequence>
<name>W6B1N2_9CAUD</name>
<proteinExistence type="predicted"/>